<gene>
    <name evidence="1" type="ORF">POCTA_138.1.T1380162</name>
</gene>
<dbReference type="OMA" id="ICKEIHY"/>
<protein>
    <recommendedName>
        <fullName evidence="3">MORN repeat protein</fullName>
    </recommendedName>
</protein>
<dbReference type="PANTHER" id="PTHR33706:SF1">
    <property type="entry name" value="TPR REPEAT PROTEIN"/>
    <property type="match status" value="1"/>
</dbReference>
<dbReference type="AlphaFoldDB" id="A0A8S1XZ50"/>
<dbReference type="PANTHER" id="PTHR33706">
    <property type="entry name" value="MORN VARIANT REPEAT PROTEIN"/>
    <property type="match status" value="1"/>
</dbReference>
<sequence length="539" mass="63494">MKNCEIHPKEPIIGICIAQHTDCQRKLCFKCFHDHKITIQQSLPFDVFLDRLLKLSETYKLNDKGKYDEVRIAFKSLLSTSEEMIKKLFIQLNDSIQYIFGKLKEQDQLYLDLIDRNQQPALSYLPDLDKLVQILEGRVLQDWDIQKNSYLEQLGQAKEWLAEQMKTFNQNFQEEMREIFSIKKQELDQYYQASNQWKQKSNQQNRRRKNKKSQGSYGIEFGLNQFRPNFKLLQLKTTNQSTQKMESPQGCNCYSIFNCNRDTIKDTSRKPEILVNLEQIQHLEWIGDYSKTNQKTGKWIAKWKGKILKEVGGEYSNHGKKNGRWKEMIKNYWSKAEVYEMGEYEDDQRKGTWKYIYEDKDFGGGEYNNQSEKNGKWIELSAGFWEYSQITYNGEYKNGKKINRWEIMFQGNDLLSKQKQIGGGSYDGEGNGSKIGEWIELGEAFRESSQVTLRGEYQQNKKVGNWKIYWCWCGKNQEIGGGQYENGIKVGFWIDLSDGFASYMQVTQNGTYNNGKKVGMWVEKDIKKNEICKEIHYKS</sequence>
<reference evidence="1" key="1">
    <citation type="submission" date="2021-01" db="EMBL/GenBank/DDBJ databases">
        <authorList>
            <consortium name="Genoscope - CEA"/>
            <person name="William W."/>
        </authorList>
    </citation>
    <scope>NUCLEOTIDE SEQUENCE</scope>
</reference>
<comment type="caution">
    <text evidence="1">The sequence shown here is derived from an EMBL/GenBank/DDBJ whole genome shotgun (WGS) entry which is preliminary data.</text>
</comment>
<evidence type="ECO:0000313" key="1">
    <source>
        <dbReference type="EMBL" id="CAD8206686.1"/>
    </source>
</evidence>
<dbReference type="EMBL" id="CAJJDP010000139">
    <property type="protein sequence ID" value="CAD8206686.1"/>
    <property type="molecule type" value="Genomic_DNA"/>
</dbReference>
<evidence type="ECO:0000313" key="2">
    <source>
        <dbReference type="Proteomes" id="UP000683925"/>
    </source>
</evidence>
<proteinExistence type="predicted"/>
<evidence type="ECO:0008006" key="3">
    <source>
        <dbReference type="Google" id="ProtNLM"/>
    </source>
</evidence>
<keyword evidence="2" id="KW-1185">Reference proteome</keyword>
<name>A0A8S1XZ50_PAROT</name>
<accession>A0A8S1XZ50</accession>
<dbReference type="Proteomes" id="UP000683925">
    <property type="component" value="Unassembled WGS sequence"/>
</dbReference>
<dbReference type="OrthoDB" id="10357052at2759"/>
<organism evidence="1 2">
    <name type="scientific">Paramecium octaurelia</name>
    <dbReference type="NCBI Taxonomy" id="43137"/>
    <lineage>
        <taxon>Eukaryota</taxon>
        <taxon>Sar</taxon>
        <taxon>Alveolata</taxon>
        <taxon>Ciliophora</taxon>
        <taxon>Intramacronucleata</taxon>
        <taxon>Oligohymenophorea</taxon>
        <taxon>Peniculida</taxon>
        <taxon>Parameciidae</taxon>
        <taxon>Paramecium</taxon>
    </lineage>
</organism>